<dbReference type="PANTHER" id="PTHR46411">
    <property type="entry name" value="FAMILY ATPASE, PUTATIVE-RELATED"/>
    <property type="match status" value="1"/>
</dbReference>
<proteinExistence type="predicted"/>
<reference evidence="2" key="1">
    <citation type="journal article" date="2023" name="IMA Fungus">
        <title>Comparative genomic study of the Penicillium genus elucidates a diverse pangenome and 15 lateral gene transfer events.</title>
        <authorList>
            <person name="Petersen C."/>
            <person name="Sorensen T."/>
            <person name="Nielsen M.R."/>
            <person name="Sondergaard T.E."/>
            <person name="Sorensen J.L."/>
            <person name="Fitzpatrick D.A."/>
            <person name="Frisvad J.C."/>
            <person name="Nielsen K.L."/>
        </authorList>
    </citation>
    <scope>NUCLEOTIDE SEQUENCE</scope>
    <source>
        <strain evidence="2">IBT 17514</strain>
    </source>
</reference>
<dbReference type="PANTHER" id="PTHR46411:SF2">
    <property type="entry name" value="AAA+ ATPASE DOMAIN-CONTAINING PROTEIN"/>
    <property type="match status" value="1"/>
</dbReference>
<dbReference type="Pfam" id="PF00004">
    <property type="entry name" value="AAA"/>
    <property type="match status" value="1"/>
</dbReference>
<dbReference type="EMBL" id="JAQJAN010000011">
    <property type="protein sequence ID" value="KAJ5719498.1"/>
    <property type="molecule type" value="Genomic_DNA"/>
</dbReference>
<dbReference type="Proteomes" id="UP001215712">
    <property type="component" value="Unassembled WGS sequence"/>
</dbReference>
<comment type="caution">
    <text evidence="2">The sequence shown here is derived from an EMBL/GenBank/DDBJ whole genome shotgun (WGS) entry which is preliminary data.</text>
</comment>
<reference evidence="2" key="2">
    <citation type="submission" date="2023-01" db="EMBL/GenBank/DDBJ databases">
        <authorList>
            <person name="Petersen C."/>
        </authorList>
    </citation>
    <scope>NUCLEOTIDE SEQUENCE</scope>
    <source>
        <strain evidence="2">IBT 17514</strain>
    </source>
</reference>
<dbReference type="Gene3D" id="3.40.50.300">
    <property type="entry name" value="P-loop containing nucleotide triphosphate hydrolases"/>
    <property type="match status" value="1"/>
</dbReference>
<dbReference type="Pfam" id="PF22942">
    <property type="entry name" value="DUF7025"/>
    <property type="match status" value="1"/>
</dbReference>
<dbReference type="InterPro" id="IPR003959">
    <property type="entry name" value="ATPase_AAA_core"/>
</dbReference>
<dbReference type="InterPro" id="IPR054289">
    <property type="entry name" value="DUF7025"/>
</dbReference>
<dbReference type="SUPFAM" id="SSF52540">
    <property type="entry name" value="P-loop containing nucleoside triphosphate hydrolases"/>
    <property type="match status" value="1"/>
</dbReference>
<dbReference type="InterPro" id="IPR003593">
    <property type="entry name" value="AAA+_ATPase"/>
</dbReference>
<evidence type="ECO:0000259" key="1">
    <source>
        <dbReference type="SMART" id="SM00382"/>
    </source>
</evidence>
<organism evidence="2 3">
    <name type="scientific">Penicillium malachiteum</name>
    <dbReference type="NCBI Taxonomy" id="1324776"/>
    <lineage>
        <taxon>Eukaryota</taxon>
        <taxon>Fungi</taxon>
        <taxon>Dikarya</taxon>
        <taxon>Ascomycota</taxon>
        <taxon>Pezizomycotina</taxon>
        <taxon>Eurotiomycetes</taxon>
        <taxon>Eurotiomycetidae</taxon>
        <taxon>Eurotiales</taxon>
        <taxon>Aspergillaceae</taxon>
        <taxon>Penicillium</taxon>
    </lineage>
</organism>
<evidence type="ECO:0000313" key="2">
    <source>
        <dbReference type="EMBL" id="KAJ5719498.1"/>
    </source>
</evidence>
<keyword evidence="3" id="KW-1185">Reference proteome</keyword>
<evidence type="ECO:0000313" key="3">
    <source>
        <dbReference type="Proteomes" id="UP001215712"/>
    </source>
</evidence>
<accession>A0AAD6MUG2</accession>
<gene>
    <name evidence="2" type="ORF">N7493_007953</name>
</gene>
<dbReference type="SMART" id="SM00382">
    <property type="entry name" value="AAA"/>
    <property type="match status" value="1"/>
</dbReference>
<dbReference type="GO" id="GO:0005524">
    <property type="term" value="F:ATP binding"/>
    <property type="evidence" value="ECO:0007669"/>
    <property type="project" value="InterPro"/>
</dbReference>
<sequence>MSNSDGEKCEIRAYSHRKKKDGTDAVEILTKPFENISLTGKDSPYALVLNRYLGEKNDLEKVTLQVNSKHLLKVFREVIGSYPTVPSDFTSSFMLEGPFQILLHYWEELDERRKSTDDMNERMHMNLLFDFMAHEIGPDRDLMLGMVRKNQIKYLNAWCIFRPGDLVYREFLGSPQLLRCEKTAYEESKREGPFLEVHCVYTDQDGKIEGQSKTVLKIRQKQSFGAENPAIITDLPVYPRKFVQEGDSLEARLRERGRRFLALRGVQIQEYDGQAQFLKEPDFSFFDPNMADFPGVWLPYAELGRVIFDRKTFQEDQYSNAPQVHPTEADPLLCPAFEFGFSLSRKEWGRFLLDCMRETEWKEDVWKSLIIGDRQKLVLQSLVTSHTFPENARDQTRQKGQGLVILLHGTPGSGKTLTAETASEGTKKALMSTSMGELNKFDSASSFEFRLKLLLRYATMWKAVVLMDEADVFLEARDSGDNTARNALVAVFLKELEYFSGIVFLTTNRITSFDRAMKSRIHLALEYTPPGIETRQRLWMQILKSIPVDEIELDPEDAVDSFVSVKMNGREIANAIHTARTIAQFEKKALALDHIDTVLEVWREFDDSLRKTAKITSHSGDKSARMLIGRTNSIIEEDTNDFSS</sequence>
<dbReference type="AlphaFoldDB" id="A0AAD6MUG2"/>
<protein>
    <submittedName>
        <fullName evidence="2">ATPase AAA-type core</fullName>
    </submittedName>
</protein>
<name>A0AAD6MUG2_9EURO</name>
<dbReference type="GO" id="GO:0016887">
    <property type="term" value="F:ATP hydrolysis activity"/>
    <property type="evidence" value="ECO:0007669"/>
    <property type="project" value="InterPro"/>
</dbReference>
<dbReference type="InterPro" id="IPR027417">
    <property type="entry name" value="P-loop_NTPase"/>
</dbReference>
<feature type="domain" description="AAA+ ATPase" evidence="1">
    <location>
        <begin position="401"/>
        <end position="531"/>
    </location>
</feature>